<comment type="caution">
    <text evidence="1">The sequence shown here is derived from an EMBL/GenBank/DDBJ whole genome shotgun (WGS) entry which is preliminary data.</text>
</comment>
<gene>
    <name evidence="1" type="ORF">L6452_27861</name>
</gene>
<keyword evidence="2" id="KW-1185">Reference proteome</keyword>
<name>A0ACB8ZXN3_ARCLA</name>
<proteinExistence type="predicted"/>
<protein>
    <submittedName>
        <fullName evidence="1">Uncharacterized protein</fullName>
    </submittedName>
</protein>
<evidence type="ECO:0000313" key="1">
    <source>
        <dbReference type="EMBL" id="KAI3702135.1"/>
    </source>
</evidence>
<reference evidence="1 2" key="2">
    <citation type="journal article" date="2022" name="Mol. Ecol. Resour.">
        <title>The genomes of chicory, endive, great burdock and yacon provide insights into Asteraceae paleo-polyploidization history and plant inulin production.</title>
        <authorList>
            <person name="Fan W."/>
            <person name="Wang S."/>
            <person name="Wang H."/>
            <person name="Wang A."/>
            <person name="Jiang F."/>
            <person name="Liu H."/>
            <person name="Zhao H."/>
            <person name="Xu D."/>
            <person name="Zhang Y."/>
        </authorList>
    </citation>
    <scope>NUCLEOTIDE SEQUENCE [LARGE SCALE GENOMIC DNA]</scope>
    <source>
        <strain evidence="2">cv. Niubang</strain>
    </source>
</reference>
<accession>A0ACB8ZXN3</accession>
<organism evidence="1 2">
    <name type="scientific">Arctium lappa</name>
    <name type="common">Greater burdock</name>
    <name type="synonym">Lappa major</name>
    <dbReference type="NCBI Taxonomy" id="4217"/>
    <lineage>
        <taxon>Eukaryota</taxon>
        <taxon>Viridiplantae</taxon>
        <taxon>Streptophyta</taxon>
        <taxon>Embryophyta</taxon>
        <taxon>Tracheophyta</taxon>
        <taxon>Spermatophyta</taxon>
        <taxon>Magnoliopsida</taxon>
        <taxon>eudicotyledons</taxon>
        <taxon>Gunneridae</taxon>
        <taxon>Pentapetalae</taxon>
        <taxon>asterids</taxon>
        <taxon>campanulids</taxon>
        <taxon>Asterales</taxon>
        <taxon>Asteraceae</taxon>
        <taxon>Carduoideae</taxon>
        <taxon>Cardueae</taxon>
        <taxon>Arctiinae</taxon>
        <taxon>Arctium</taxon>
    </lineage>
</organism>
<sequence length="80" mass="9297">MQGGQKPERQIRAFAKDLGRKATERRLSDRRGERLFSDDEVFVSDRASRLRTKGREKGLQRISNKKKGKKTPSHHHRNGL</sequence>
<dbReference type="Proteomes" id="UP001055879">
    <property type="component" value="Linkage Group LG09"/>
</dbReference>
<evidence type="ECO:0000313" key="2">
    <source>
        <dbReference type="Proteomes" id="UP001055879"/>
    </source>
</evidence>
<dbReference type="EMBL" id="CM042055">
    <property type="protein sequence ID" value="KAI3702135.1"/>
    <property type="molecule type" value="Genomic_DNA"/>
</dbReference>
<reference evidence="2" key="1">
    <citation type="journal article" date="2022" name="Mol. Ecol. Resour.">
        <title>The genomes of chicory, endive, great burdock and yacon provide insights into Asteraceae palaeo-polyploidization history and plant inulin production.</title>
        <authorList>
            <person name="Fan W."/>
            <person name="Wang S."/>
            <person name="Wang H."/>
            <person name="Wang A."/>
            <person name="Jiang F."/>
            <person name="Liu H."/>
            <person name="Zhao H."/>
            <person name="Xu D."/>
            <person name="Zhang Y."/>
        </authorList>
    </citation>
    <scope>NUCLEOTIDE SEQUENCE [LARGE SCALE GENOMIC DNA]</scope>
    <source>
        <strain evidence="2">cv. Niubang</strain>
    </source>
</reference>